<feature type="domain" description="HTH cro/C1-type" evidence="1">
    <location>
        <begin position="37"/>
        <end position="93"/>
    </location>
</feature>
<reference evidence="2" key="1">
    <citation type="submission" date="2020-10" db="EMBL/GenBank/DDBJ databases">
        <authorList>
            <person name="Abbas A."/>
            <person name="Razzaq R."/>
            <person name="Waqas M."/>
            <person name="Abbas N."/>
            <person name="Nielsen T.K."/>
            <person name="Hansen L.H."/>
            <person name="Hussain S."/>
            <person name="Shahid M."/>
        </authorList>
    </citation>
    <scope>NUCLEOTIDE SEQUENCE</scope>
    <source>
        <strain evidence="2">S14</strain>
    </source>
</reference>
<evidence type="ECO:0000313" key="3">
    <source>
        <dbReference type="Proteomes" id="UP001181622"/>
    </source>
</evidence>
<dbReference type="InterPro" id="IPR013435">
    <property type="entry name" value="Mobile_mystery_prot_A"/>
</dbReference>
<dbReference type="SMART" id="SM00530">
    <property type="entry name" value="HTH_XRE"/>
    <property type="match status" value="1"/>
</dbReference>
<comment type="caution">
    <text evidence="2">The sequence shown here is derived from an EMBL/GenBank/DDBJ whole genome shotgun (WGS) entry which is preliminary data.</text>
</comment>
<evidence type="ECO:0000313" key="2">
    <source>
        <dbReference type="EMBL" id="MDR4307932.1"/>
    </source>
</evidence>
<protein>
    <submittedName>
        <fullName evidence="2">Mobile mystery protein A</fullName>
    </submittedName>
</protein>
<dbReference type="EMBL" id="JADBEO010000036">
    <property type="protein sequence ID" value="MDR4307932.1"/>
    <property type="molecule type" value="Genomic_DNA"/>
</dbReference>
<dbReference type="InterPro" id="IPR010982">
    <property type="entry name" value="Lambda_DNA-bd_dom_sf"/>
</dbReference>
<gene>
    <name evidence="2" type="ORF">IHQ68_15020</name>
</gene>
<organism evidence="2 3">
    <name type="scientific">Chelatococcus sambhunathii</name>
    <dbReference type="NCBI Taxonomy" id="363953"/>
    <lineage>
        <taxon>Bacteria</taxon>
        <taxon>Pseudomonadati</taxon>
        <taxon>Pseudomonadota</taxon>
        <taxon>Alphaproteobacteria</taxon>
        <taxon>Hyphomicrobiales</taxon>
        <taxon>Chelatococcaceae</taxon>
        <taxon>Chelatococcus</taxon>
    </lineage>
</organism>
<keyword evidence="3" id="KW-1185">Reference proteome</keyword>
<sequence length="156" mass="17564">MRRFASRAAIARKGLDRRLGPARMQRDALAVPSKGWIKAIREALGMTATQLAGRLGVSQATVSNLEKSEGRGAIQLATLRRAAEAMNCTLVYAFIPNEPLEQIVQRRAREVAAEQLRPVEHTMLIEDQSLTPADRREQLDAYIRDELDPRSLWDRM</sequence>
<dbReference type="NCBIfam" id="TIGR02612">
    <property type="entry name" value="mob_myst_A"/>
    <property type="match status" value="1"/>
</dbReference>
<dbReference type="CDD" id="cd00093">
    <property type="entry name" value="HTH_XRE"/>
    <property type="match status" value="1"/>
</dbReference>
<dbReference type="PROSITE" id="PS50943">
    <property type="entry name" value="HTH_CROC1"/>
    <property type="match status" value="1"/>
</dbReference>
<dbReference type="Proteomes" id="UP001181622">
    <property type="component" value="Unassembled WGS sequence"/>
</dbReference>
<dbReference type="InterPro" id="IPR001387">
    <property type="entry name" value="Cro/C1-type_HTH"/>
</dbReference>
<dbReference type="Pfam" id="PF01381">
    <property type="entry name" value="HTH_3"/>
    <property type="match status" value="1"/>
</dbReference>
<dbReference type="Gene3D" id="1.10.260.40">
    <property type="entry name" value="lambda repressor-like DNA-binding domains"/>
    <property type="match status" value="1"/>
</dbReference>
<dbReference type="RefSeq" id="WP_309393254.1">
    <property type="nucleotide sequence ID" value="NZ_JADBEO010000036.1"/>
</dbReference>
<evidence type="ECO:0000259" key="1">
    <source>
        <dbReference type="PROSITE" id="PS50943"/>
    </source>
</evidence>
<dbReference type="SUPFAM" id="SSF47413">
    <property type="entry name" value="lambda repressor-like DNA-binding domains"/>
    <property type="match status" value="1"/>
</dbReference>
<name>A0ABU1DIH3_9HYPH</name>
<accession>A0ABU1DIH3</accession>
<proteinExistence type="predicted"/>